<protein>
    <submittedName>
        <fullName evidence="1">Uncharacterized protein</fullName>
    </submittedName>
</protein>
<proteinExistence type="predicted"/>
<gene>
    <name evidence="1" type="ORF">WMY93_033463</name>
</gene>
<accession>A0AAW0ML43</accession>
<reference evidence="2" key="1">
    <citation type="submission" date="2024-04" db="EMBL/GenBank/DDBJ databases">
        <title>Salinicola lusitanus LLJ914,a marine bacterium isolated from the Okinawa Trough.</title>
        <authorList>
            <person name="Li J."/>
        </authorList>
    </citation>
    <scope>NUCLEOTIDE SEQUENCE [LARGE SCALE GENOMIC DNA]</scope>
</reference>
<dbReference type="AlphaFoldDB" id="A0AAW0ML43"/>
<evidence type="ECO:0000313" key="2">
    <source>
        <dbReference type="Proteomes" id="UP001460270"/>
    </source>
</evidence>
<dbReference type="EMBL" id="JBBPFD010000183">
    <property type="protein sequence ID" value="KAK7879865.1"/>
    <property type="molecule type" value="Genomic_DNA"/>
</dbReference>
<evidence type="ECO:0000313" key="1">
    <source>
        <dbReference type="EMBL" id="KAK7879865.1"/>
    </source>
</evidence>
<organism evidence="1 2">
    <name type="scientific">Mugilogobius chulae</name>
    <name type="common">yellowstripe goby</name>
    <dbReference type="NCBI Taxonomy" id="88201"/>
    <lineage>
        <taxon>Eukaryota</taxon>
        <taxon>Metazoa</taxon>
        <taxon>Chordata</taxon>
        <taxon>Craniata</taxon>
        <taxon>Vertebrata</taxon>
        <taxon>Euteleostomi</taxon>
        <taxon>Actinopterygii</taxon>
        <taxon>Neopterygii</taxon>
        <taxon>Teleostei</taxon>
        <taxon>Neoteleostei</taxon>
        <taxon>Acanthomorphata</taxon>
        <taxon>Gobiaria</taxon>
        <taxon>Gobiiformes</taxon>
        <taxon>Gobioidei</taxon>
        <taxon>Gobiidae</taxon>
        <taxon>Gobionellinae</taxon>
        <taxon>Mugilogobius</taxon>
    </lineage>
</organism>
<name>A0AAW0ML43_9GOBI</name>
<dbReference type="Proteomes" id="UP001460270">
    <property type="component" value="Unassembled WGS sequence"/>
</dbReference>
<sequence>MLMIKSKLTRLAADLHRHPSLSLHLSSLSSHSSFLNPPSQTRLPPSSLPLSFPSLLPSSTQTRSFSLLALSSLLRLRLVPSLTPPPLRLVPSLSLSSLTDSLVRSLTLPLRLSPSPLFHPQTCSFCPLSLPPSKTRSFLNSSLTVPSLPLSLTDSFLKSFLQTLSPSQTHSFLNSSSQTLC</sequence>
<keyword evidence="2" id="KW-1185">Reference proteome</keyword>
<comment type="caution">
    <text evidence="1">The sequence shown here is derived from an EMBL/GenBank/DDBJ whole genome shotgun (WGS) entry which is preliminary data.</text>
</comment>